<gene>
    <name evidence="5" type="ORF">WAB15_04735</name>
</gene>
<dbReference type="RefSeq" id="WP_407285437.1">
    <property type="nucleotide sequence ID" value="NZ_CP147982.1"/>
</dbReference>
<dbReference type="CDD" id="cd02440">
    <property type="entry name" value="AdoMet_MTases"/>
    <property type="match status" value="1"/>
</dbReference>
<dbReference type="Pfam" id="PF08241">
    <property type="entry name" value="Methyltransf_11"/>
    <property type="match status" value="1"/>
</dbReference>
<accession>A0ABZ2QFP2</accession>
<evidence type="ECO:0000256" key="3">
    <source>
        <dbReference type="ARBA" id="ARBA00022679"/>
    </source>
</evidence>
<evidence type="ECO:0000256" key="2">
    <source>
        <dbReference type="ARBA" id="ARBA00022603"/>
    </source>
</evidence>
<organism evidence="5 6">
    <name type="scientific">Streptomyces sirii</name>
    <dbReference type="NCBI Taxonomy" id="3127701"/>
    <lineage>
        <taxon>Bacteria</taxon>
        <taxon>Bacillati</taxon>
        <taxon>Actinomycetota</taxon>
        <taxon>Actinomycetes</taxon>
        <taxon>Kitasatosporales</taxon>
        <taxon>Streptomycetaceae</taxon>
        <taxon>Streptomyces</taxon>
    </lineage>
</organism>
<dbReference type="Proteomes" id="UP001626628">
    <property type="component" value="Chromosome"/>
</dbReference>
<name>A0ABZ2QFP2_9ACTN</name>
<proteinExistence type="inferred from homology"/>
<dbReference type="InterPro" id="IPR013216">
    <property type="entry name" value="Methyltransf_11"/>
</dbReference>
<comment type="similarity">
    <text evidence="1">Belongs to the methyltransferase superfamily.</text>
</comment>
<dbReference type="Gene3D" id="3.40.50.150">
    <property type="entry name" value="Vaccinia Virus protein VP39"/>
    <property type="match status" value="1"/>
</dbReference>
<dbReference type="InterPro" id="IPR029063">
    <property type="entry name" value="SAM-dependent_MTases_sf"/>
</dbReference>
<dbReference type="GO" id="GO:0032259">
    <property type="term" value="P:methylation"/>
    <property type="evidence" value="ECO:0007669"/>
    <property type="project" value="UniProtKB-KW"/>
</dbReference>
<dbReference type="GO" id="GO:0008168">
    <property type="term" value="F:methyltransferase activity"/>
    <property type="evidence" value="ECO:0007669"/>
    <property type="project" value="UniProtKB-KW"/>
</dbReference>
<keyword evidence="6" id="KW-1185">Reference proteome</keyword>
<dbReference type="PANTHER" id="PTHR44942">
    <property type="entry name" value="METHYLTRANSF_11 DOMAIN-CONTAINING PROTEIN"/>
    <property type="match status" value="1"/>
</dbReference>
<dbReference type="EMBL" id="CP147982">
    <property type="protein sequence ID" value="WXK75329.1"/>
    <property type="molecule type" value="Genomic_DNA"/>
</dbReference>
<feature type="domain" description="Methyltransferase type 11" evidence="4">
    <location>
        <begin position="44"/>
        <end position="131"/>
    </location>
</feature>
<dbReference type="SUPFAM" id="SSF53335">
    <property type="entry name" value="S-adenosyl-L-methionine-dependent methyltransferases"/>
    <property type="match status" value="1"/>
</dbReference>
<reference evidence="5 6" key="1">
    <citation type="submission" date="2024-03" db="EMBL/GenBank/DDBJ databases">
        <title>The complete genome of Streptomyces sirii sp.nov.</title>
        <authorList>
            <person name="Zakalyukina Y.V."/>
            <person name="Belik A.R."/>
            <person name="Biryukov M.V."/>
            <person name="Baturina O.A."/>
            <person name="Kabilov M.R."/>
        </authorList>
    </citation>
    <scope>NUCLEOTIDE SEQUENCE [LARGE SCALE GENOMIC DNA]</scope>
    <source>
        <strain evidence="5 6">BP-8</strain>
    </source>
</reference>
<evidence type="ECO:0000313" key="6">
    <source>
        <dbReference type="Proteomes" id="UP001626628"/>
    </source>
</evidence>
<dbReference type="PANTHER" id="PTHR44942:SF4">
    <property type="entry name" value="METHYLTRANSFERASE TYPE 11 DOMAIN-CONTAINING PROTEIN"/>
    <property type="match status" value="1"/>
</dbReference>
<evidence type="ECO:0000259" key="4">
    <source>
        <dbReference type="Pfam" id="PF08241"/>
    </source>
</evidence>
<keyword evidence="2 5" id="KW-0489">Methyltransferase</keyword>
<evidence type="ECO:0000256" key="1">
    <source>
        <dbReference type="ARBA" id="ARBA00008361"/>
    </source>
</evidence>
<dbReference type="InterPro" id="IPR051052">
    <property type="entry name" value="Diverse_substrate_MTase"/>
</dbReference>
<keyword evidence="3" id="KW-0808">Transferase</keyword>
<sequence>MAAHQSVFSMCFGEVAGLYDRSRPKYATEALRWALGPPPLRVADLGAGTGILSRQLAALGHDCVAIEPDARMRHHWRQTTGTRVIHGTAEDIPLPDHSVDAVVTGEAYHWFAPHRAHAEIARVLKPGGCFVALWIVRDETTPWAAELSALLARYDRTGKTEVKGPIMQQPFTPAARKEFPHIAQHTHDSLLDLYRSHSYYITAARPQQLTFERDLEHLIRTRITSNRRARFALPCLTLAYRTRLADDR</sequence>
<evidence type="ECO:0000313" key="5">
    <source>
        <dbReference type="EMBL" id="WXK75329.1"/>
    </source>
</evidence>
<protein>
    <submittedName>
        <fullName evidence="5">Class I SAM-dependent methyltransferase</fullName>
    </submittedName>
</protein>